<accession>A0A220U1J4</accession>
<evidence type="ECO:0000313" key="4">
    <source>
        <dbReference type="EMBL" id="ASK62114.1"/>
    </source>
</evidence>
<dbReference type="GO" id="GO:0031411">
    <property type="term" value="C:gas vesicle"/>
    <property type="evidence" value="ECO:0007669"/>
    <property type="project" value="UniProtKB-SubCell"/>
</dbReference>
<keyword evidence="5" id="KW-1185">Reference proteome</keyword>
<evidence type="ECO:0000313" key="5">
    <source>
        <dbReference type="Proteomes" id="UP000198312"/>
    </source>
</evidence>
<dbReference type="AlphaFoldDB" id="A0A220U1J4"/>
<dbReference type="EMBL" id="CP022315">
    <property type="protein sequence ID" value="ASK62114.1"/>
    <property type="molecule type" value="Genomic_DNA"/>
</dbReference>
<keyword evidence="1" id="KW-0304">Gas vesicle</keyword>
<dbReference type="Pfam" id="PF06386">
    <property type="entry name" value="GvpL_GvpF"/>
    <property type="match status" value="1"/>
</dbReference>
<comment type="similarity">
    <text evidence="3">Belongs to the gas vesicle GvpF/GvpL family.</text>
</comment>
<reference evidence="4 5" key="1">
    <citation type="submission" date="2017-07" db="EMBL/GenBank/DDBJ databases">
        <title>Virgibacillus sp. LM2416.</title>
        <authorList>
            <person name="Tak E.J."/>
            <person name="Bae J.-W."/>
        </authorList>
    </citation>
    <scope>NUCLEOTIDE SEQUENCE [LARGE SCALE GENOMIC DNA]</scope>
    <source>
        <strain evidence="4 5">LM2416</strain>
    </source>
</reference>
<sequence>MENLIYLYGLVPAQEATEKSLPQLKGFDGEGNLFTIPINHTTAIVCELNGYDYSEETIADKMNNDMEWLQEKAFHHHETIASLDNKFTFIPLKFCTIYKNESNLRETILASEDKVDESFNRLTDKEEWTLKIYSDDNKLKKQIGNSNAAIEEKRKEISELPRGRQFFERKKIDSLVDKELDKEKDRIGESLHDKLKKYAVDTSIKKNWGKDVTGLRDDMTWNSVYLLPKDQVKDFVTEIEVTEKELGDLGFRIEAAGPWPAYHFSSIS</sequence>
<dbReference type="KEGG" id="vil:CFK37_08030"/>
<dbReference type="RefSeq" id="WP_089061374.1">
    <property type="nucleotide sequence ID" value="NZ_CP022315.1"/>
</dbReference>
<evidence type="ECO:0000256" key="3">
    <source>
        <dbReference type="ARBA" id="ARBA00035643"/>
    </source>
</evidence>
<organism evidence="4 5">
    <name type="scientific">Virgibacillus phasianinus</name>
    <dbReference type="NCBI Taxonomy" id="2017483"/>
    <lineage>
        <taxon>Bacteria</taxon>
        <taxon>Bacillati</taxon>
        <taxon>Bacillota</taxon>
        <taxon>Bacilli</taxon>
        <taxon>Bacillales</taxon>
        <taxon>Bacillaceae</taxon>
        <taxon>Virgibacillus</taxon>
    </lineage>
</organism>
<dbReference type="PANTHER" id="PTHR36852:SF1">
    <property type="entry name" value="PROTEIN GVPL 2"/>
    <property type="match status" value="1"/>
</dbReference>
<dbReference type="PANTHER" id="PTHR36852">
    <property type="entry name" value="PROTEIN GVPL 2"/>
    <property type="match status" value="1"/>
</dbReference>
<gene>
    <name evidence="4" type="ORF">CFK37_08030</name>
</gene>
<comment type="subcellular location">
    <subcellularLocation>
        <location evidence="2">Gas vesicle</location>
    </subcellularLocation>
</comment>
<dbReference type="OrthoDB" id="146444at2"/>
<dbReference type="Proteomes" id="UP000198312">
    <property type="component" value="Chromosome"/>
</dbReference>
<evidence type="ECO:0000256" key="2">
    <source>
        <dbReference type="ARBA" id="ARBA00035108"/>
    </source>
</evidence>
<dbReference type="InterPro" id="IPR009430">
    <property type="entry name" value="GvpL/GvpF"/>
</dbReference>
<name>A0A220U1J4_9BACI</name>
<evidence type="ECO:0000256" key="1">
    <source>
        <dbReference type="ARBA" id="ARBA00022987"/>
    </source>
</evidence>
<protein>
    <submittedName>
        <fullName evidence="4">Gas vesicle protein GvpL</fullName>
    </submittedName>
</protein>
<dbReference type="GO" id="GO:0031412">
    <property type="term" value="P:gas vesicle organization"/>
    <property type="evidence" value="ECO:0007669"/>
    <property type="project" value="InterPro"/>
</dbReference>
<proteinExistence type="inferred from homology"/>